<reference evidence="1" key="1">
    <citation type="journal article" date="2023" name="bioRxiv">
        <title>Scaffold-level genome assemblies of two parasitoid biocontrol wasps reveal the parthenogenesis mechanism and an associated novel virus.</title>
        <authorList>
            <person name="Inwood S."/>
            <person name="Skelly J."/>
            <person name="Guhlin J."/>
            <person name="Harrop T."/>
            <person name="Goldson S."/>
            <person name="Dearden P."/>
        </authorList>
    </citation>
    <scope>NUCLEOTIDE SEQUENCE</scope>
    <source>
        <strain evidence="1">Lincoln</strain>
        <tissue evidence="1">Whole body</tissue>
    </source>
</reference>
<organism evidence="1 2">
    <name type="scientific">Microctonus hyperodae</name>
    <name type="common">Parasitoid wasp</name>
    <dbReference type="NCBI Taxonomy" id="165561"/>
    <lineage>
        <taxon>Eukaryota</taxon>
        <taxon>Metazoa</taxon>
        <taxon>Ecdysozoa</taxon>
        <taxon>Arthropoda</taxon>
        <taxon>Hexapoda</taxon>
        <taxon>Insecta</taxon>
        <taxon>Pterygota</taxon>
        <taxon>Neoptera</taxon>
        <taxon>Endopterygota</taxon>
        <taxon>Hymenoptera</taxon>
        <taxon>Apocrita</taxon>
        <taxon>Ichneumonoidea</taxon>
        <taxon>Braconidae</taxon>
        <taxon>Euphorinae</taxon>
        <taxon>Microctonus</taxon>
    </lineage>
</organism>
<protein>
    <submittedName>
        <fullName evidence="1">Uncharacterized protein</fullName>
    </submittedName>
</protein>
<dbReference type="EMBL" id="JAQQBR010000006">
    <property type="protein sequence ID" value="KAK0174322.1"/>
    <property type="molecule type" value="Genomic_DNA"/>
</dbReference>
<accession>A0AA39FR67</accession>
<proteinExistence type="predicted"/>
<comment type="caution">
    <text evidence="1">The sequence shown here is derived from an EMBL/GenBank/DDBJ whole genome shotgun (WGS) entry which is preliminary data.</text>
</comment>
<sequence>MPVLIDDVERPVNAVNRCARKIEAYKTDRVTITSESDISCFQSSELQIPTIPFNTNIHNIPTSELTVIIVYQINANSLLGPIDLIRALEYQNKFHIITITETWLKSTTSDN</sequence>
<evidence type="ECO:0000313" key="1">
    <source>
        <dbReference type="EMBL" id="KAK0174322.1"/>
    </source>
</evidence>
<dbReference type="Proteomes" id="UP001168972">
    <property type="component" value="Unassembled WGS sequence"/>
</dbReference>
<evidence type="ECO:0000313" key="2">
    <source>
        <dbReference type="Proteomes" id="UP001168972"/>
    </source>
</evidence>
<gene>
    <name evidence="1" type="ORF">PV327_010107</name>
</gene>
<reference evidence="1" key="2">
    <citation type="submission" date="2023-03" db="EMBL/GenBank/DDBJ databases">
        <authorList>
            <person name="Inwood S.N."/>
            <person name="Skelly J.G."/>
            <person name="Guhlin J."/>
            <person name="Harrop T.W.R."/>
            <person name="Goldson S.G."/>
            <person name="Dearden P.K."/>
        </authorList>
    </citation>
    <scope>NUCLEOTIDE SEQUENCE</scope>
    <source>
        <strain evidence="1">Lincoln</strain>
        <tissue evidence="1">Whole body</tissue>
    </source>
</reference>
<dbReference type="AlphaFoldDB" id="A0AA39FR67"/>
<name>A0AA39FR67_MICHY</name>
<keyword evidence="2" id="KW-1185">Reference proteome</keyword>